<sequence>MPFPATTRVGAVSQPESYVDRLRALVGHDPIFMPSAGCAVLDQDGAGATRVLLQQRGEPGGPWGLPGGALELGETVAEAAVRETREETGLVVEPHGLLGVFSGARSHTYPNGDVVQAVVTMFVARVVSGTLAADGGETRALGWFALDGLPEPLFGPHVTMVETLVAGDRGVWD</sequence>
<feature type="domain" description="Nudix hydrolase" evidence="5">
    <location>
        <begin position="31"/>
        <end position="166"/>
    </location>
</feature>
<reference evidence="6 7" key="1">
    <citation type="submission" date="2017-02" db="EMBL/GenBank/DDBJ databases">
        <authorList>
            <person name="Peterson S.W."/>
        </authorList>
    </citation>
    <scope>NUCLEOTIDE SEQUENCE [LARGE SCALE GENOMIC DNA]</scope>
    <source>
        <strain evidence="6 7">DSM 21481</strain>
    </source>
</reference>
<dbReference type="InterPro" id="IPR000086">
    <property type="entry name" value="NUDIX_hydrolase_dom"/>
</dbReference>
<accession>A0A1T5JM01</accession>
<dbReference type="EMBL" id="FUZQ01000002">
    <property type="protein sequence ID" value="SKC52258.1"/>
    <property type="molecule type" value="Genomic_DNA"/>
</dbReference>
<evidence type="ECO:0000313" key="7">
    <source>
        <dbReference type="Proteomes" id="UP000189777"/>
    </source>
</evidence>
<comment type="similarity">
    <text evidence="2 4">Belongs to the Nudix hydrolase family.</text>
</comment>
<dbReference type="PROSITE" id="PS00893">
    <property type="entry name" value="NUDIX_BOX"/>
    <property type="match status" value="1"/>
</dbReference>
<dbReference type="PANTHER" id="PTHR43046">
    <property type="entry name" value="GDP-MANNOSE MANNOSYL HYDROLASE"/>
    <property type="match status" value="1"/>
</dbReference>
<dbReference type="AlphaFoldDB" id="A0A1T5JM01"/>
<dbReference type="SUPFAM" id="SSF55811">
    <property type="entry name" value="Nudix"/>
    <property type="match status" value="1"/>
</dbReference>
<dbReference type="PRINTS" id="PR00502">
    <property type="entry name" value="NUDIXFAMILY"/>
</dbReference>
<dbReference type="PROSITE" id="PS51462">
    <property type="entry name" value="NUDIX"/>
    <property type="match status" value="1"/>
</dbReference>
<dbReference type="InterPro" id="IPR020084">
    <property type="entry name" value="NUDIX_hydrolase_CS"/>
</dbReference>
<evidence type="ECO:0000256" key="1">
    <source>
        <dbReference type="ARBA" id="ARBA00001946"/>
    </source>
</evidence>
<comment type="cofactor">
    <cofactor evidence="1">
        <name>Mg(2+)</name>
        <dbReference type="ChEBI" id="CHEBI:18420"/>
    </cofactor>
</comment>
<dbReference type="Pfam" id="PF00293">
    <property type="entry name" value="NUDIX"/>
    <property type="match status" value="1"/>
</dbReference>
<dbReference type="Proteomes" id="UP000189777">
    <property type="component" value="Unassembled WGS sequence"/>
</dbReference>
<organism evidence="6 7">
    <name type="scientific">Krasilnikoviella flava</name>
    <dbReference type="NCBI Taxonomy" id="526729"/>
    <lineage>
        <taxon>Bacteria</taxon>
        <taxon>Bacillati</taxon>
        <taxon>Actinomycetota</taxon>
        <taxon>Actinomycetes</taxon>
        <taxon>Micrococcales</taxon>
        <taxon>Promicromonosporaceae</taxon>
        <taxon>Krasilnikoviella</taxon>
    </lineage>
</organism>
<dbReference type="GO" id="GO:0016787">
    <property type="term" value="F:hydrolase activity"/>
    <property type="evidence" value="ECO:0007669"/>
    <property type="project" value="UniProtKB-KW"/>
</dbReference>
<gene>
    <name evidence="6" type="ORF">SAMN04324258_1520</name>
</gene>
<dbReference type="InterPro" id="IPR020476">
    <property type="entry name" value="Nudix_hydrolase"/>
</dbReference>
<dbReference type="Gene3D" id="3.90.79.10">
    <property type="entry name" value="Nucleoside Triphosphate Pyrophosphohydrolase"/>
    <property type="match status" value="1"/>
</dbReference>
<name>A0A1T5JM01_9MICO</name>
<dbReference type="InterPro" id="IPR015797">
    <property type="entry name" value="NUDIX_hydrolase-like_dom_sf"/>
</dbReference>
<evidence type="ECO:0000256" key="4">
    <source>
        <dbReference type="RuleBase" id="RU003476"/>
    </source>
</evidence>
<evidence type="ECO:0000256" key="2">
    <source>
        <dbReference type="ARBA" id="ARBA00005582"/>
    </source>
</evidence>
<keyword evidence="3 4" id="KW-0378">Hydrolase</keyword>
<evidence type="ECO:0000259" key="5">
    <source>
        <dbReference type="PROSITE" id="PS51462"/>
    </source>
</evidence>
<keyword evidence="7" id="KW-1185">Reference proteome</keyword>
<evidence type="ECO:0000256" key="3">
    <source>
        <dbReference type="ARBA" id="ARBA00022801"/>
    </source>
</evidence>
<dbReference type="OrthoDB" id="9804442at2"/>
<proteinExistence type="inferred from homology"/>
<dbReference type="STRING" id="526729.SAMN04324258_1520"/>
<dbReference type="PANTHER" id="PTHR43046:SF2">
    <property type="entry name" value="8-OXO-DGTP DIPHOSPHATASE-RELATED"/>
    <property type="match status" value="1"/>
</dbReference>
<protein>
    <submittedName>
        <fullName evidence="6">ADP-ribose pyrophosphatase YjhB, NUDIX family</fullName>
    </submittedName>
</protein>
<evidence type="ECO:0000313" key="6">
    <source>
        <dbReference type="EMBL" id="SKC52258.1"/>
    </source>
</evidence>